<protein>
    <submittedName>
        <fullName evidence="1">DUF4446 family protein</fullName>
    </submittedName>
</protein>
<dbReference type="KEGG" id="sgrg:L0C25_10980"/>
<proteinExistence type="predicted"/>
<keyword evidence="2" id="KW-1185">Reference proteome</keyword>
<evidence type="ECO:0000313" key="1">
    <source>
        <dbReference type="EMBL" id="UYM07565.1"/>
    </source>
</evidence>
<dbReference type="AlphaFoldDB" id="A0AA46TM32"/>
<gene>
    <name evidence="1" type="ORF">L0C25_10980</name>
</gene>
<name>A0AA46TM32_9ACTN</name>
<dbReference type="InterPro" id="IPR027981">
    <property type="entry name" value="DUF4446"/>
</dbReference>
<dbReference type="EMBL" id="CP094970">
    <property type="protein sequence ID" value="UYM07565.1"/>
    <property type="molecule type" value="Genomic_DNA"/>
</dbReference>
<dbReference type="RefSeq" id="WP_271636541.1">
    <property type="nucleotide sequence ID" value="NZ_CP094970.1"/>
</dbReference>
<evidence type="ECO:0000313" key="2">
    <source>
        <dbReference type="Proteomes" id="UP001164390"/>
    </source>
</evidence>
<dbReference type="Pfam" id="PF14584">
    <property type="entry name" value="DUF4446"/>
    <property type="match status" value="1"/>
</dbReference>
<dbReference type="Proteomes" id="UP001164390">
    <property type="component" value="Chromosome"/>
</dbReference>
<organism evidence="1 2">
    <name type="scientific">Solicola gregarius</name>
    <dbReference type="NCBI Taxonomy" id="2908642"/>
    <lineage>
        <taxon>Bacteria</taxon>
        <taxon>Bacillati</taxon>
        <taxon>Actinomycetota</taxon>
        <taxon>Actinomycetes</taxon>
        <taxon>Propionibacteriales</taxon>
        <taxon>Nocardioidaceae</taxon>
        <taxon>Solicola</taxon>
    </lineage>
</organism>
<reference evidence="1" key="1">
    <citation type="submission" date="2022-01" db="EMBL/GenBank/DDBJ databases">
        <title>Nocardioidaceae gen. sp. A5X3R13.</title>
        <authorList>
            <person name="Lopez Marin M.A."/>
            <person name="Uhlik O."/>
        </authorList>
    </citation>
    <scope>NUCLEOTIDE SEQUENCE</scope>
    <source>
        <strain evidence="1">A5X3R13</strain>
    </source>
</reference>
<sequence>MQSDSIALVLALLACVLALVGVALAGIAWRDARAVRRRRAASDALPADVDVLRDEVQALRQDSAETFRHMSAVRYDAFGDMGGHMSWSLALLDDGGNGIVITSIHGRSDSRTYVKNIADWTCDQQLSPEETEAVEHAKAARG</sequence>
<accession>A0AA46TM32</accession>